<dbReference type="SUPFAM" id="SSF56112">
    <property type="entry name" value="Protein kinase-like (PK-like)"/>
    <property type="match status" value="1"/>
</dbReference>
<reference evidence="11" key="1">
    <citation type="journal article" date="2021" name="J Fungi (Basel)">
        <title>Virulence traits and population genomics of the black yeast Aureobasidium melanogenum.</title>
        <authorList>
            <person name="Cernosa A."/>
            <person name="Sun X."/>
            <person name="Gostincar C."/>
            <person name="Fang C."/>
            <person name="Gunde-Cimerman N."/>
            <person name="Song Z."/>
        </authorList>
    </citation>
    <scope>NUCLEOTIDE SEQUENCE</scope>
    <source>
        <strain evidence="11">EXF-9911</strain>
    </source>
</reference>
<dbReference type="OrthoDB" id="3638488at2759"/>
<feature type="non-terminal residue" evidence="11">
    <location>
        <position position="928"/>
    </location>
</feature>
<keyword evidence="4" id="KW-0547">Nucleotide-binding</keyword>
<dbReference type="EMBL" id="JAHFXF010000045">
    <property type="protein sequence ID" value="KAG9698869.1"/>
    <property type="molecule type" value="Genomic_DNA"/>
</dbReference>
<dbReference type="GO" id="GO:0004674">
    <property type="term" value="F:protein serine/threonine kinase activity"/>
    <property type="evidence" value="ECO:0007669"/>
    <property type="project" value="UniProtKB-KW"/>
</dbReference>
<name>A0A9P8ET67_AURME</name>
<dbReference type="SMART" id="SM00220">
    <property type="entry name" value="S_TKc"/>
    <property type="match status" value="1"/>
</dbReference>
<dbReference type="Pfam" id="PF00069">
    <property type="entry name" value="Pkinase"/>
    <property type="match status" value="2"/>
</dbReference>
<evidence type="ECO:0000256" key="6">
    <source>
        <dbReference type="ARBA" id="ARBA00022840"/>
    </source>
</evidence>
<organism evidence="11 12">
    <name type="scientific">Aureobasidium melanogenum</name>
    <name type="common">Aureobasidium pullulans var. melanogenum</name>
    <dbReference type="NCBI Taxonomy" id="46634"/>
    <lineage>
        <taxon>Eukaryota</taxon>
        <taxon>Fungi</taxon>
        <taxon>Dikarya</taxon>
        <taxon>Ascomycota</taxon>
        <taxon>Pezizomycotina</taxon>
        <taxon>Dothideomycetes</taxon>
        <taxon>Dothideomycetidae</taxon>
        <taxon>Dothideales</taxon>
        <taxon>Saccotheciaceae</taxon>
        <taxon>Aureobasidium</taxon>
    </lineage>
</organism>
<protein>
    <recommendedName>
        <fullName evidence="1">non-specific serine/threonine protein kinase</fullName>
        <ecNumber evidence="1">2.7.11.1</ecNumber>
    </recommendedName>
</protein>
<dbReference type="PANTHER" id="PTHR24356:SF400">
    <property type="entry name" value="SERINE_THREONINE-PROTEIN KINASE CBK1"/>
    <property type="match status" value="1"/>
</dbReference>
<evidence type="ECO:0000256" key="2">
    <source>
        <dbReference type="ARBA" id="ARBA00022527"/>
    </source>
</evidence>
<dbReference type="GO" id="GO:0035556">
    <property type="term" value="P:intracellular signal transduction"/>
    <property type="evidence" value="ECO:0007669"/>
    <property type="project" value="TreeGrafter"/>
</dbReference>
<evidence type="ECO:0000259" key="10">
    <source>
        <dbReference type="PROSITE" id="PS50011"/>
    </source>
</evidence>
<evidence type="ECO:0000256" key="4">
    <source>
        <dbReference type="ARBA" id="ARBA00022741"/>
    </source>
</evidence>
<dbReference type="AlphaFoldDB" id="A0A9P8ET67"/>
<accession>A0A9P8ET67</accession>
<dbReference type="GO" id="GO:0005524">
    <property type="term" value="F:ATP binding"/>
    <property type="evidence" value="ECO:0007669"/>
    <property type="project" value="UniProtKB-KW"/>
</dbReference>
<evidence type="ECO:0000256" key="3">
    <source>
        <dbReference type="ARBA" id="ARBA00022679"/>
    </source>
</evidence>
<gene>
    <name evidence="11" type="ORF">KCU76_g1964</name>
</gene>
<evidence type="ECO:0000256" key="8">
    <source>
        <dbReference type="ARBA" id="ARBA00048679"/>
    </source>
</evidence>
<evidence type="ECO:0000256" key="1">
    <source>
        <dbReference type="ARBA" id="ARBA00012513"/>
    </source>
</evidence>
<keyword evidence="3" id="KW-0808">Transferase</keyword>
<feature type="region of interest" description="Disordered" evidence="9">
    <location>
        <begin position="18"/>
        <end position="44"/>
    </location>
</feature>
<evidence type="ECO:0000256" key="7">
    <source>
        <dbReference type="ARBA" id="ARBA00047899"/>
    </source>
</evidence>
<feature type="compositionally biased region" description="Basic and acidic residues" evidence="9">
    <location>
        <begin position="18"/>
        <end position="28"/>
    </location>
</feature>
<dbReference type="Gene3D" id="3.30.200.20">
    <property type="entry name" value="Phosphorylase Kinase, domain 1"/>
    <property type="match status" value="1"/>
</dbReference>
<dbReference type="Proteomes" id="UP000779574">
    <property type="component" value="Unassembled WGS sequence"/>
</dbReference>
<dbReference type="InterPro" id="IPR050236">
    <property type="entry name" value="Ser_Thr_kinase_AGC"/>
</dbReference>
<dbReference type="PROSITE" id="PS50011">
    <property type="entry name" value="PROTEIN_KINASE_DOM"/>
    <property type="match status" value="1"/>
</dbReference>
<reference evidence="11" key="2">
    <citation type="submission" date="2021-08" db="EMBL/GenBank/DDBJ databases">
        <authorList>
            <person name="Gostincar C."/>
            <person name="Sun X."/>
            <person name="Song Z."/>
            <person name="Gunde-Cimerman N."/>
        </authorList>
    </citation>
    <scope>NUCLEOTIDE SEQUENCE</scope>
    <source>
        <strain evidence="11">EXF-9911</strain>
    </source>
</reference>
<keyword evidence="5 11" id="KW-0418">Kinase</keyword>
<dbReference type="InterPro" id="IPR011009">
    <property type="entry name" value="Kinase-like_dom_sf"/>
</dbReference>
<sequence>MPVTPNIQILRVFEKRPFSTRRRDERRSRSQLSPISLRTRSPAPVGTRPCPVIYLGNTPVTIVDHGASELNIQSQQSLNLDPEPLESPLNRLRRKTSKWFANKRAAKDIFPSDPSAAPILPVPREANETANLRPAIKAQVDSQDEAQRLSEVPKAPKAVHFDGAPEYIEDKFDSTTSLGKCPSWVGIRSTIYYSMSDSAENLSDLLQPDTVVRRAPRRRRSGLPIEYRNDIISSSSTIIAPSTPKDLTEVLKKFPVDERSPRMQPTKIETIEDISAVKVYLETFYNERYIQPRSERCVRRQRLLDHLTRSSLSSSEKDALLRSWEQSDRGVFHAGFQEVRILGRGTFGLVKLVTDADHFVTEDPSPCMLDGTPCPTLVPRGSQNPHLMKDLYAMKVIRKAEMIRTSQEGHLRGERDFLVKAEGSQWVVPLIASFQDNTNLYLVMDFMMGGDFLQYLCRHDILSEEDTRFYMAEMVLAIEETHRLGWIHRDIKPDNFLIHSSGHLKISDFGLAFDGHWSHVNDYYDTTRHSILNKYKIHLQGDVQDIQATARRIRGISRITSGHLPYEMNSARDMAELLREPERMRKKRPQSLVGTKQYMAPEIVQGHSYDGRCDWWSFGCIVYECFYSRTPFLGVDRQTTARNIVQHRDVLRFPSGERHSGVGLRYPAPSDSALALMKDLLREKDHRLSSAAYGPRICRHLRRHQDNVEPKFVASGDAEDIKAHPFFRNIRWDILHRSKPPFVPEAVEDIAMYFEREDTFVNDVGTSYMSLREKVRPHAELDVNERLLGPYFERWQAEQREIEKVQMGIETWTDANLEACKREKGERWEAFKQTRIRRTRERKIREGRDPDLEIKQILGPRPRRCRPKDIMVRDLRYGERVLERRKAGAFLGYTYRSPRYVFPEVGKERRPVFSRPTILPVTDDDNDE</sequence>
<keyword evidence="6" id="KW-0067">ATP-binding</keyword>
<evidence type="ECO:0000313" key="12">
    <source>
        <dbReference type="Proteomes" id="UP000779574"/>
    </source>
</evidence>
<dbReference type="EC" id="2.7.11.1" evidence="1"/>
<dbReference type="PANTHER" id="PTHR24356">
    <property type="entry name" value="SERINE/THREONINE-PROTEIN KINASE"/>
    <property type="match status" value="1"/>
</dbReference>
<comment type="caution">
    <text evidence="11">The sequence shown here is derived from an EMBL/GenBank/DDBJ whole genome shotgun (WGS) entry which is preliminary data.</text>
</comment>
<comment type="catalytic activity">
    <reaction evidence="7">
        <text>L-threonyl-[protein] + ATP = O-phospho-L-threonyl-[protein] + ADP + H(+)</text>
        <dbReference type="Rhea" id="RHEA:46608"/>
        <dbReference type="Rhea" id="RHEA-COMP:11060"/>
        <dbReference type="Rhea" id="RHEA-COMP:11605"/>
        <dbReference type="ChEBI" id="CHEBI:15378"/>
        <dbReference type="ChEBI" id="CHEBI:30013"/>
        <dbReference type="ChEBI" id="CHEBI:30616"/>
        <dbReference type="ChEBI" id="CHEBI:61977"/>
        <dbReference type="ChEBI" id="CHEBI:456216"/>
        <dbReference type="EC" id="2.7.11.1"/>
    </reaction>
</comment>
<evidence type="ECO:0000313" key="11">
    <source>
        <dbReference type="EMBL" id="KAG9698869.1"/>
    </source>
</evidence>
<proteinExistence type="predicted"/>
<feature type="domain" description="Protein kinase" evidence="10">
    <location>
        <begin position="336"/>
        <end position="727"/>
    </location>
</feature>
<comment type="catalytic activity">
    <reaction evidence="8">
        <text>L-seryl-[protein] + ATP = O-phospho-L-seryl-[protein] + ADP + H(+)</text>
        <dbReference type="Rhea" id="RHEA:17989"/>
        <dbReference type="Rhea" id="RHEA-COMP:9863"/>
        <dbReference type="Rhea" id="RHEA-COMP:11604"/>
        <dbReference type="ChEBI" id="CHEBI:15378"/>
        <dbReference type="ChEBI" id="CHEBI:29999"/>
        <dbReference type="ChEBI" id="CHEBI:30616"/>
        <dbReference type="ChEBI" id="CHEBI:83421"/>
        <dbReference type="ChEBI" id="CHEBI:456216"/>
        <dbReference type="EC" id="2.7.11.1"/>
    </reaction>
</comment>
<keyword evidence="2" id="KW-0723">Serine/threonine-protein kinase</keyword>
<evidence type="ECO:0000256" key="5">
    <source>
        <dbReference type="ARBA" id="ARBA00022777"/>
    </source>
</evidence>
<dbReference type="Gene3D" id="1.10.510.10">
    <property type="entry name" value="Transferase(Phosphotransferase) domain 1"/>
    <property type="match status" value="1"/>
</dbReference>
<evidence type="ECO:0000256" key="9">
    <source>
        <dbReference type="SAM" id="MobiDB-lite"/>
    </source>
</evidence>
<dbReference type="InterPro" id="IPR000719">
    <property type="entry name" value="Prot_kinase_dom"/>
</dbReference>